<dbReference type="PANTHER" id="PTHR20961:SF5">
    <property type="entry name" value="GLYCOSYLTRANSFERASE-RELATED"/>
    <property type="match status" value="1"/>
</dbReference>
<comment type="subcellular location">
    <subcellularLocation>
        <location evidence="1">Golgi apparatus membrane</location>
        <topology evidence="1">Single-pass type II membrane protein</topology>
    </subcellularLocation>
</comment>
<dbReference type="PANTHER" id="PTHR20961">
    <property type="entry name" value="GLYCOSYLTRANSFERASE"/>
    <property type="match status" value="1"/>
</dbReference>
<feature type="domain" description="Glycosyltransferase 61 catalytic" evidence="6">
    <location>
        <begin position="483"/>
        <end position="587"/>
    </location>
</feature>
<keyword evidence="5" id="KW-0472">Membrane</keyword>
<name>A0A6N2M0M8_SALVM</name>
<evidence type="ECO:0000256" key="4">
    <source>
        <dbReference type="ARBA" id="ARBA00023180"/>
    </source>
</evidence>
<dbReference type="EMBL" id="CAADRP010001660">
    <property type="protein sequence ID" value="VFU47028.1"/>
    <property type="molecule type" value="Genomic_DNA"/>
</dbReference>
<keyword evidence="4" id="KW-0325">Glycoprotein</keyword>
<keyword evidence="5" id="KW-1133">Transmembrane helix</keyword>
<evidence type="ECO:0000256" key="1">
    <source>
        <dbReference type="ARBA" id="ARBA00004323"/>
    </source>
</evidence>
<protein>
    <recommendedName>
        <fullName evidence="6">Glycosyltransferase 61 catalytic domain-containing protein</fullName>
    </recommendedName>
</protein>
<evidence type="ECO:0000256" key="2">
    <source>
        <dbReference type="ARBA" id="ARBA00022676"/>
    </source>
</evidence>
<dbReference type="GO" id="GO:0000139">
    <property type="term" value="C:Golgi membrane"/>
    <property type="evidence" value="ECO:0007669"/>
    <property type="project" value="UniProtKB-SubCell"/>
</dbReference>
<keyword evidence="2" id="KW-0328">Glycosyltransferase</keyword>
<reference evidence="7" key="1">
    <citation type="submission" date="2019-03" db="EMBL/GenBank/DDBJ databases">
        <authorList>
            <person name="Mank J."/>
            <person name="Almeida P."/>
        </authorList>
    </citation>
    <scope>NUCLEOTIDE SEQUENCE</scope>
    <source>
        <strain evidence="7">78183</strain>
    </source>
</reference>
<keyword evidence="3" id="KW-0808">Transferase</keyword>
<dbReference type="GO" id="GO:0016763">
    <property type="term" value="F:pentosyltransferase activity"/>
    <property type="evidence" value="ECO:0007669"/>
    <property type="project" value="UniProtKB-ARBA"/>
</dbReference>
<evidence type="ECO:0000313" key="7">
    <source>
        <dbReference type="EMBL" id="VFU47028.1"/>
    </source>
</evidence>
<proteinExistence type="predicted"/>
<evidence type="ECO:0000256" key="5">
    <source>
        <dbReference type="SAM" id="Phobius"/>
    </source>
</evidence>
<gene>
    <name evidence="7" type="ORF">SVIM_LOCUS301176</name>
</gene>
<evidence type="ECO:0000259" key="6">
    <source>
        <dbReference type="Pfam" id="PF04577"/>
    </source>
</evidence>
<keyword evidence="5" id="KW-0812">Transmembrane</keyword>
<accession>A0A6N2M0M8</accession>
<dbReference type="InterPro" id="IPR049625">
    <property type="entry name" value="Glyco_transf_61_cat"/>
</dbReference>
<dbReference type="InterPro" id="IPR007657">
    <property type="entry name" value="Glycosyltransferase_61"/>
</dbReference>
<organism evidence="7">
    <name type="scientific">Salix viminalis</name>
    <name type="common">Common osier</name>
    <name type="synonym">Basket willow</name>
    <dbReference type="NCBI Taxonomy" id="40686"/>
    <lineage>
        <taxon>Eukaryota</taxon>
        <taxon>Viridiplantae</taxon>
        <taxon>Streptophyta</taxon>
        <taxon>Embryophyta</taxon>
        <taxon>Tracheophyta</taxon>
        <taxon>Spermatophyta</taxon>
        <taxon>Magnoliopsida</taxon>
        <taxon>eudicotyledons</taxon>
        <taxon>Gunneridae</taxon>
        <taxon>Pentapetalae</taxon>
        <taxon>rosids</taxon>
        <taxon>fabids</taxon>
        <taxon>Malpighiales</taxon>
        <taxon>Salicaceae</taxon>
        <taxon>Saliceae</taxon>
        <taxon>Salix</taxon>
    </lineage>
</organism>
<feature type="transmembrane region" description="Helical" evidence="5">
    <location>
        <begin position="21"/>
        <end position="40"/>
    </location>
</feature>
<evidence type="ECO:0000256" key="3">
    <source>
        <dbReference type="ARBA" id="ARBA00022679"/>
    </source>
</evidence>
<dbReference type="Pfam" id="PF04577">
    <property type="entry name" value="Glyco_transf_61"/>
    <property type="match status" value="2"/>
</dbReference>
<dbReference type="AlphaFoldDB" id="A0A6N2M0M8"/>
<feature type="domain" description="Glycosyltransferase 61 catalytic" evidence="6">
    <location>
        <begin position="958"/>
        <end position="1062"/>
    </location>
</feature>
<sequence length="1156" mass="129765">MKYQTLLARSFSKHEQKKLGYWALFLFIALSFFINFKPFMGPLSVCNEFEVINGEDEKLHLFDDTDSSLQIAKETINSTSIVNDTGSSHEEAEIMSSALTVNDTDSSHGESEIREIIVNNATSRSQEVVVFKESLAQIMKTNDSSNPPQFVNEKDTSMVNNTNSSLPEATVSSEIDILTAENTSWCIRPYARKGDQAAMGAVREWTVKLVAGASHILPQCTQKHSVPAILFSAGGYSGNHFHSFADIIVPLFITSRPYNGDVQFLITNGIIIEDSLIVNDTSNSQEIATAADAAAMDEKTELRCNIMGRSEFCEMKGDIRIDGNSSTAFIVSSETDILTAENTSWSIRPYARKEALGEKDFARKWSVKPVTSRLDIARYTRNHSVPAILFSAGGYSGNFFHAFTDIIIPLYSTARTFNREVQFLMTDRKPWWIAKFKTLFEALSRYGIIDIDDRHDVHCFHSLTVGLKGRNNKELSIDSSTSPYSMKDFRKFLRSWYSLKKITAAIIRDGDKRKPRLLIIPRKRSRSFTNVGEIAQLAESLSYQVIVAEPGPDVSGFAKIINSCDVLMGVHGAGLTNIVFLPENAILIQVVPFGKVEWASRISFEDPAKDMNIRYLDYKIKVEESTLIQQYPADHEVLRDPSAIGKQGWVAFRSIYLDKQNVMLDVERFRPTLYQTLLARSFSKHEQKKLGYWALLACLFIALSFFINFKPFMGPLSVLNLRLSTGEDEKLHLFDDTDSSLQIAKETINSTSIVNDTGSSHEEAEIMSSALTVNDTDSSHGESEIRDASAGTKNRSSLCTFMGRSDFCEIKGDIRIDGNSYTVFIVSSEINILAAENTSWCIRPYARKGEWTVKLVAGASHILPQCTQNHSVPAILFSAGGYSGNHFHSFADIIVPLFLTSRPYNGDVQFLITNVNANRYQPISIDYRQDIHCYDSMTVGLIRRTSKELSIDPSNSPYSMKDFRQFLRSSYSLKRTTAIKIGNGSRKRPRLVIISRKRSRAFTNVGEIVSMAKRLGFRVVVAEPDADVSGFAKIINSCDVMMGVHGAGLTNMVFLPEKAVLVQVIPIGGTEWLSKTYFEEPVKDMNIRYLDYKIRLEESTLIHQYPPDHVVLRDPSAVWKQGWSAVQSIYLSKQNVTLDVNRFRPTLVKALELLHQ</sequence>